<dbReference type="RefSeq" id="WP_143916350.1">
    <property type="nucleotide sequence ID" value="NZ_CANMIK010000016.1"/>
</dbReference>
<evidence type="ECO:0000313" key="4">
    <source>
        <dbReference type="Proteomes" id="UP000318833"/>
    </source>
</evidence>
<gene>
    <name evidence="3" type="ORF">FOF46_09930</name>
</gene>
<organism evidence="3 4">
    <name type="scientific">Aquimarina algiphila</name>
    <dbReference type="NCBI Taxonomy" id="2047982"/>
    <lineage>
        <taxon>Bacteria</taxon>
        <taxon>Pseudomonadati</taxon>
        <taxon>Bacteroidota</taxon>
        <taxon>Flavobacteriia</taxon>
        <taxon>Flavobacteriales</taxon>
        <taxon>Flavobacteriaceae</taxon>
        <taxon>Aquimarina</taxon>
    </lineage>
</organism>
<dbReference type="AlphaFoldDB" id="A0A554VLW9"/>
<accession>A0A554VLW9</accession>
<dbReference type="Pfam" id="PF14240">
    <property type="entry name" value="YHYH"/>
    <property type="match status" value="1"/>
</dbReference>
<dbReference type="EMBL" id="VLNR01000016">
    <property type="protein sequence ID" value="TSE09176.1"/>
    <property type="molecule type" value="Genomic_DNA"/>
</dbReference>
<sequence length="444" mass="49791">MKPFSFSLLAVFLIFSINISAHPEGHGSKNGTKWTIDNKTIEASFLKSEEGIVFLETKSGKIVAYHISSFSYDDQKRIEKRVAFINAINHLGHYDQSGNKNQSWLSIETTKKKVLAGLFFLSVVLFFLFKKRKQLMVNTLFAILVLILLACDNSTDDSTNEPISVPANDIIALEAYFGHFSDVTTNSDDTFFYVSSAGIPEHSMMVGITNWQQQVPIDQNYTGENSWAFPLQPVLAETPLLSSEHFMRGAIAVAVNGIPIFNPLNNRGEDALIIGELDNWGGHCGRADDYHYHIPPTHLEAIIGSDQPLAYALDGFPVYGKTTDELDEYLGKFNEDGSYQYHTTDTFPYFIAGMRGEVALDPNTTAPEDQILPQAMTQEVRPALTPLPGAVITGFTSTGTNAYSLEYQIETDLYYINYSWDENNLYTYEYIDNEGNVMIETYQR</sequence>
<dbReference type="Gene3D" id="2.30.30.700">
    <property type="entry name" value="SLA1 homology domain 1"/>
    <property type="match status" value="1"/>
</dbReference>
<keyword evidence="1" id="KW-0732">Signal</keyword>
<feature type="domain" description="YHYH" evidence="2">
    <location>
        <begin position="227"/>
        <end position="322"/>
    </location>
</feature>
<dbReference type="InterPro" id="IPR025924">
    <property type="entry name" value="YHYH_dom"/>
</dbReference>
<reference evidence="3 4" key="1">
    <citation type="submission" date="2019-07" db="EMBL/GenBank/DDBJ databases">
        <title>The draft genome sequence of Aquimarina algiphila M91.</title>
        <authorList>
            <person name="Meng X."/>
        </authorList>
    </citation>
    <scope>NUCLEOTIDE SEQUENCE [LARGE SCALE GENOMIC DNA]</scope>
    <source>
        <strain evidence="3 4">M91</strain>
    </source>
</reference>
<protein>
    <submittedName>
        <fullName evidence="3">YHYH protein</fullName>
    </submittedName>
</protein>
<dbReference type="PANTHER" id="PTHR30289">
    <property type="entry name" value="UNCHARACTERIZED PROTEIN YBCL-RELATED"/>
    <property type="match status" value="1"/>
</dbReference>
<dbReference type="PANTHER" id="PTHR30289:SF8">
    <property type="entry name" value="YHYH DOMAIN-CONTAINING PROTEIN"/>
    <property type="match status" value="1"/>
</dbReference>
<proteinExistence type="predicted"/>
<comment type="caution">
    <text evidence="3">The sequence shown here is derived from an EMBL/GenBank/DDBJ whole genome shotgun (WGS) entry which is preliminary data.</text>
</comment>
<name>A0A554VLW9_9FLAO</name>
<keyword evidence="4" id="KW-1185">Reference proteome</keyword>
<dbReference type="Proteomes" id="UP000318833">
    <property type="component" value="Unassembled WGS sequence"/>
</dbReference>
<evidence type="ECO:0000313" key="3">
    <source>
        <dbReference type="EMBL" id="TSE09176.1"/>
    </source>
</evidence>
<feature type="chain" id="PRO_5022228917" evidence="1">
    <location>
        <begin position="22"/>
        <end position="444"/>
    </location>
</feature>
<feature type="signal peptide" evidence="1">
    <location>
        <begin position="1"/>
        <end position="21"/>
    </location>
</feature>
<dbReference type="OrthoDB" id="9797506at2"/>
<evidence type="ECO:0000256" key="1">
    <source>
        <dbReference type="SAM" id="SignalP"/>
    </source>
</evidence>
<evidence type="ECO:0000259" key="2">
    <source>
        <dbReference type="Pfam" id="PF14240"/>
    </source>
</evidence>